<organism evidence="1 2">
    <name type="scientific">Saccharomonospora cyanea NA-134</name>
    <dbReference type="NCBI Taxonomy" id="882082"/>
    <lineage>
        <taxon>Bacteria</taxon>
        <taxon>Bacillati</taxon>
        <taxon>Actinomycetota</taxon>
        <taxon>Actinomycetes</taxon>
        <taxon>Pseudonocardiales</taxon>
        <taxon>Pseudonocardiaceae</taxon>
        <taxon>Saccharomonospora</taxon>
    </lineage>
</organism>
<reference evidence="1 2" key="1">
    <citation type="submission" date="2011-11" db="EMBL/GenBank/DDBJ databases">
        <title>The Noncontiguous Finished sequence of Saccharomonospora cyanea NA-134.</title>
        <authorList>
            <consortium name="US DOE Joint Genome Institute"/>
            <person name="Lucas S."/>
            <person name="Han J."/>
            <person name="Lapidus A."/>
            <person name="Cheng J.-F."/>
            <person name="Goodwin L."/>
            <person name="Pitluck S."/>
            <person name="Peters L."/>
            <person name="Ovchinnikova G."/>
            <person name="Lu M."/>
            <person name="Detter J.C."/>
            <person name="Han C."/>
            <person name="Tapia R."/>
            <person name="Land M."/>
            <person name="Hauser L."/>
            <person name="Kyrpides N."/>
            <person name="Ivanova N."/>
            <person name="Pagani I."/>
            <person name="Brambilla E.-M."/>
            <person name="Klenk H.-P."/>
            <person name="Woyke T."/>
        </authorList>
    </citation>
    <scope>NUCLEOTIDE SEQUENCE [LARGE SCALE GENOMIC DNA]</scope>
    <source>
        <strain evidence="1 2">NA-134</strain>
    </source>
</reference>
<dbReference type="AlphaFoldDB" id="H5XDS8"/>
<proteinExistence type="predicted"/>
<evidence type="ECO:0000313" key="1">
    <source>
        <dbReference type="EMBL" id="EHR62408.1"/>
    </source>
</evidence>
<dbReference type="Proteomes" id="UP000002791">
    <property type="component" value="Chromosome"/>
</dbReference>
<dbReference type="RefSeq" id="WP_005458191.1">
    <property type="nucleotide sequence ID" value="NZ_CM001440.1"/>
</dbReference>
<dbReference type="HOGENOM" id="CLU_885323_0_0_11"/>
<dbReference type="eggNOG" id="ENOG503234A">
    <property type="taxonomic scope" value="Bacteria"/>
</dbReference>
<name>H5XDS8_9PSEU</name>
<sequence>MRERGASGGDADAGGELRPRWPGVVGHRSVGDHTPLTVAVLDTRLRALECVTGSGPAVERVRREAADVERWESRRRRRHVRLWVVCLEVRAAACDAVEAEFRLSRYVRRPQHRIGDVPVLRHTGVPEPDASGGDDLATYPSGARACRHDRTPFGELERAHVAAYVQGLALARARLLEPSVAVGPARADDGPSLCADDPELRLWRVRHRVLCLAGPGEAPARAAELAATVVDDAGRTAARVVDLRADDGYVDGEGRRVHPAAMLQPHAATALWDDYDAVEADLGQPSVVADVLGRAAVAVWKKFADEARSVFR</sequence>
<gene>
    <name evidence="1" type="ORF">SaccyDRAFT_3580</name>
</gene>
<accession>H5XDS8</accession>
<keyword evidence="2" id="KW-1185">Reference proteome</keyword>
<evidence type="ECO:0000313" key="2">
    <source>
        <dbReference type="Proteomes" id="UP000002791"/>
    </source>
</evidence>
<protein>
    <submittedName>
        <fullName evidence="1">Uncharacterized protein</fullName>
    </submittedName>
</protein>
<dbReference type="EMBL" id="CM001440">
    <property type="protein sequence ID" value="EHR62408.1"/>
    <property type="molecule type" value="Genomic_DNA"/>
</dbReference>